<protein>
    <submittedName>
        <fullName evidence="2">Uncharacterized protein</fullName>
    </submittedName>
</protein>
<feature type="compositionally biased region" description="Polar residues" evidence="1">
    <location>
        <begin position="1"/>
        <end position="10"/>
    </location>
</feature>
<comment type="caution">
    <text evidence="2">The sequence shown here is derived from an EMBL/GenBank/DDBJ whole genome shotgun (WGS) entry which is preliminary data.</text>
</comment>
<evidence type="ECO:0000313" key="3">
    <source>
        <dbReference type="Proteomes" id="UP000681075"/>
    </source>
</evidence>
<gene>
    <name evidence="2" type="ORF">TMPK1_12200</name>
</gene>
<keyword evidence="3" id="KW-1185">Reference proteome</keyword>
<reference evidence="2" key="1">
    <citation type="submission" date="2021-02" db="EMBL/GenBank/DDBJ databases">
        <title>Genome sequence of Rhodospirillales sp. strain TMPK1 isolated from soil.</title>
        <authorList>
            <person name="Nakai R."/>
            <person name="Kusada H."/>
            <person name="Tamaki H."/>
        </authorList>
    </citation>
    <scope>NUCLEOTIDE SEQUENCE</scope>
    <source>
        <strain evidence="2">TMPK1</strain>
    </source>
</reference>
<evidence type="ECO:0000256" key="1">
    <source>
        <dbReference type="SAM" id="MobiDB-lite"/>
    </source>
</evidence>
<sequence length="98" mass="10178">MSITGVQTTGPAPRDARQTPPTDAPDDTAKAQTNSAAQAEAAKPTKPLDQVADNLKNVVLQTQADASGASNESLTQLFRVLIDLLAEPSPGPKTKLDV</sequence>
<name>A0A8S8X781_9PROT</name>
<organism evidence="2 3">
    <name type="scientific">Roseiterribacter gracilis</name>
    <dbReference type="NCBI Taxonomy" id="2812848"/>
    <lineage>
        <taxon>Bacteria</taxon>
        <taxon>Pseudomonadati</taxon>
        <taxon>Pseudomonadota</taxon>
        <taxon>Alphaproteobacteria</taxon>
        <taxon>Rhodospirillales</taxon>
        <taxon>Roseiterribacteraceae</taxon>
        <taxon>Roseiterribacter</taxon>
    </lineage>
</organism>
<dbReference type="Proteomes" id="UP000681075">
    <property type="component" value="Unassembled WGS sequence"/>
</dbReference>
<feature type="region of interest" description="Disordered" evidence="1">
    <location>
        <begin position="1"/>
        <end position="49"/>
    </location>
</feature>
<dbReference type="RefSeq" id="WP_420242084.1">
    <property type="nucleotide sequence ID" value="NZ_BOPV01000001.1"/>
</dbReference>
<feature type="compositionally biased region" description="Low complexity" evidence="1">
    <location>
        <begin position="30"/>
        <end position="42"/>
    </location>
</feature>
<proteinExistence type="predicted"/>
<dbReference type="EMBL" id="BOPV01000001">
    <property type="protein sequence ID" value="GIL38983.1"/>
    <property type="molecule type" value="Genomic_DNA"/>
</dbReference>
<evidence type="ECO:0000313" key="2">
    <source>
        <dbReference type="EMBL" id="GIL38983.1"/>
    </source>
</evidence>
<accession>A0A8S8X781</accession>
<dbReference type="AlphaFoldDB" id="A0A8S8X781"/>